<feature type="domain" description="Sororin C-terminal region" evidence="7">
    <location>
        <begin position="229"/>
        <end position="250"/>
    </location>
</feature>
<keyword evidence="1" id="KW-0132">Cell division</keyword>
<dbReference type="GO" id="GO:0005634">
    <property type="term" value="C:nucleus"/>
    <property type="evidence" value="ECO:0007669"/>
    <property type="project" value="UniProtKB-SubCell"/>
</dbReference>
<evidence type="ECO:0000256" key="1">
    <source>
        <dbReference type="ARBA" id="ARBA00022618"/>
    </source>
</evidence>
<dbReference type="Proteomes" id="UP000886595">
    <property type="component" value="Unassembled WGS sequence"/>
</dbReference>
<feature type="compositionally biased region" description="Basic residues" evidence="6">
    <location>
        <begin position="163"/>
        <end position="173"/>
    </location>
</feature>
<comment type="caution">
    <text evidence="8">The sequence shown here is derived from an EMBL/GenBank/DDBJ whole genome shotgun (WGS) entry which is preliminary data.</text>
</comment>
<evidence type="ECO:0000259" key="7">
    <source>
        <dbReference type="Pfam" id="PF25220"/>
    </source>
</evidence>
<feature type="compositionally biased region" description="Polar residues" evidence="6">
    <location>
        <begin position="19"/>
        <end position="47"/>
    </location>
</feature>
<sequence length="293" mass="32566">MEPHRSIAGRPQRKPLGDCTNTISRTPQHPPSSSSVKFANPSLTSSLKRLVDQTSLKEKTQNVNNSSKAVVAGTGTGTVSESVRPVPRRTSADLGSPAAPTPSRPLKPDDVSKPDGGAAPRLRPVTRRMSADLGFPASAPPRPRSDEGVGDGEFTEPYSVYTVRRKAPGRKRSKDVSSSSAMPRLRLDLMSNPGKRKLQADENKTNCTPVAPKKRQRTVKKQKEDKVDQDYIEQQKAYFAEVDAFELEEEEFTTHAMYRTTERERVYRYIHHTITFTHQSTITLFLFNEANSS</sequence>
<evidence type="ECO:0000256" key="4">
    <source>
        <dbReference type="ARBA" id="ARBA00023306"/>
    </source>
</evidence>
<dbReference type="GO" id="GO:0051301">
    <property type="term" value="P:cell division"/>
    <property type="evidence" value="ECO:0007669"/>
    <property type="project" value="UniProtKB-KW"/>
</dbReference>
<comment type="similarity">
    <text evidence="5">Belongs to the sororin family.</text>
</comment>
<evidence type="ECO:0000256" key="5">
    <source>
        <dbReference type="ARBA" id="ARBA00093465"/>
    </source>
</evidence>
<feature type="region of interest" description="Disordered" evidence="6">
    <location>
        <begin position="1"/>
        <end position="207"/>
    </location>
</feature>
<dbReference type="PANTHER" id="PTHR35740">
    <property type="entry name" value="OS12G0111700 PROTEIN"/>
    <property type="match status" value="1"/>
</dbReference>
<dbReference type="Pfam" id="PF25220">
    <property type="entry name" value="Sororin_C"/>
    <property type="match status" value="1"/>
</dbReference>
<dbReference type="OrthoDB" id="1903589at2759"/>
<keyword evidence="2" id="KW-0498">Mitosis</keyword>
<dbReference type="InterPro" id="IPR057337">
    <property type="entry name" value="Sororin_C"/>
</dbReference>
<dbReference type="EMBL" id="JAAMPC010000002">
    <property type="protein sequence ID" value="KAG2324933.1"/>
    <property type="molecule type" value="Genomic_DNA"/>
</dbReference>
<evidence type="ECO:0000256" key="6">
    <source>
        <dbReference type="SAM" id="MobiDB-lite"/>
    </source>
</evidence>
<keyword evidence="4" id="KW-0131">Cell cycle</keyword>
<accession>A0A8X7W6M2</accession>
<keyword evidence="3" id="KW-0539">Nucleus</keyword>
<reference evidence="8 9" key="1">
    <citation type="submission" date="2020-02" db="EMBL/GenBank/DDBJ databases">
        <authorList>
            <person name="Ma Q."/>
            <person name="Huang Y."/>
            <person name="Song X."/>
            <person name="Pei D."/>
        </authorList>
    </citation>
    <scope>NUCLEOTIDE SEQUENCE [LARGE SCALE GENOMIC DNA]</scope>
    <source>
        <strain evidence="8">Sxm20200214</strain>
        <tissue evidence="8">Leaf</tissue>
    </source>
</reference>
<evidence type="ECO:0000256" key="3">
    <source>
        <dbReference type="ARBA" id="ARBA00023242"/>
    </source>
</evidence>
<dbReference type="AlphaFoldDB" id="A0A8X7W6M2"/>
<name>A0A8X7W6M2_BRACI</name>
<protein>
    <recommendedName>
        <fullName evidence="7">Sororin C-terminal region domain-containing protein</fullName>
    </recommendedName>
</protein>
<proteinExistence type="inferred from homology"/>
<evidence type="ECO:0000313" key="8">
    <source>
        <dbReference type="EMBL" id="KAG2324933.1"/>
    </source>
</evidence>
<feature type="compositionally biased region" description="Basic and acidic residues" evidence="6">
    <location>
        <begin position="49"/>
        <end position="60"/>
    </location>
</feature>
<keyword evidence="9" id="KW-1185">Reference proteome</keyword>
<gene>
    <name evidence="8" type="ORF">Bca52824_007661</name>
</gene>
<evidence type="ECO:0000313" key="9">
    <source>
        <dbReference type="Proteomes" id="UP000886595"/>
    </source>
</evidence>
<organism evidence="8 9">
    <name type="scientific">Brassica carinata</name>
    <name type="common">Ethiopian mustard</name>
    <name type="synonym">Abyssinian cabbage</name>
    <dbReference type="NCBI Taxonomy" id="52824"/>
    <lineage>
        <taxon>Eukaryota</taxon>
        <taxon>Viridiplantae</taxon>
        <taxon>Streptophyta</taxon>
        <taxon>Embryophyta</taxon>
        <taxon>Tracheophyta</taxon>
        <taxon>Spermatophyta</taxon>
        <taxon>Magnoliopsida</taxon>
        <taxon>eudicotyledons</taxon>
        <taxon>Gunneridae</taxon>
        <taxon>Pentapetalae</taxon>
        <taxon>rosids</taxon>
        <taxon>malvids</taxon>
        <taxon>Brassicales</taxon>
        <taxon>Brassicaceae</taxon>
        <taxon>Brassiceae</taxon>
        <taxon>Brassica</taxon>
    </lineage>
</organism>
<evidence type="ECO:0000256" key="2">
    <source>
        <dbReference type="ARBA" id="ARBA00022776"/>
    </source>
</evidence>
<dbReference type="PANTHER" id="PTHR35740:SF1">
    <property type="entry name" value="OS12G0111700 PROTEIN"/>
    <property type="match status" value="1"/>
</dbReference>